<dbReference type="AlphaFoldDB" id="A0A1Z5YR82"/>
<dbReference type="Gene3D" id="3.40.50.1110">
    <property type="entry name" value="SGNH hydrolase"/>
    <property type="match status" value="1"/>
</dbReference>
<reference evidence="2 3" key="1">
    <citation type="submission" date="2014-06" db="EMBL/GenBank/DDBJ databases">
        <authorList>
            <person name="Ju J."/>
            <person name="Zhang J."/>
        </authorList>
    </citation>
    <scope>NUCLEOTIDE SEQUENCE [LARGE SCALE GENOMIC DNA]</scope>
    <source>
        <strain evidence="2 3">DsW_47</strain>
    </source>
</reference>
<protein>
    <recommendedName>
        <fullName evidence="1">SGNH hydrolase-type esterase domain-containing protein</fullName>
    </recommendedName>
</protein>
<dbReference type="InterPro" id="IPR013830">
    <property type="entry name" value="SGNH_hydro"/>
</dbReference>
<dbReference type="GO" id="GO:0016788">
    <property type="term" value="F:hydrolase activity, acting on ester bonds"/>
    <property type="evidence" value="ECO:0007669"/>
    <property type="project" value="UniProtKB-ARBA"/>
</dbReference>
<accession>A0A1Z5YR82</accession>
<sequence>MTQAVDLAASNGPLNVSIYGSAPGTPGTGITSVAISEDGKNLVVGMSDDTEKTVPLPDYKGASIASASVDSDGTEIVLTMTDKSTVKVPLSSVVSAVAALVAPVAVLSAADSAFLRPSSRLPTRFDDAGRGVSVGDLFVNPRGAWQAVTVDEDNAAWMRLGSRVPSAVSSVPGVTAAAAWGIDAVVSGFTGPSIDITTTVGAKSTVTTISVGADGTASRAAIGAVLAQKDAGTYAFVTQMYDQTGGGNHLVSIKTGYGPIIGETPLCGDVAVAFNQSPNGQYNGLTVSIENAAFNGDYSAFVFGALGSLNDSAGSFDPVMQTFDAAGPTNILMYSSRGGTPQLSLYDYNKGVTTDFKRFADNQPDVIGHTRYGGSGVMYQGGQSIKCDLSPTTLSPSDFVVNFGPCPNAGGGFNSPVIATGFALYGQSLSTDQVTALRANYILSKGGNVAPKPVHIMCIGDSRTAGYRNPANYNWPYLLPDLLCVDASVTINAVSGITAADIIAGGPLDAATAWVKSRPQKCVSIATVFAGINDQGKIGNDPVAISGRMQTILQTLFDAGLDHAILFGESDLTLDPYYKTVADGFSDKVTFITPLADALGTHGKALGLKWDDDVHPTPAGDDYIAAYVAQALNAYLSADVLRPLLPTA</sequence>
<gene>
    <name evidence="2" type="ORF">HK14_15665</name>
</gene>
<evidence type="ECO:0000313" key="3">
    <source>
        <dbReference type="Proteomes" id="UP000196086"/>
    </source>
</evidence>
<dbReference type="CDD" id="cd00229">
    <property type="entry name" value="SGNH_hydrolase"/>
    <property type="match status" value="1"/>
</dbReference>
<dbReference type="Gene3D" id="2.60.120.200">
    <property type="match status" value="1"/>
</dbReference>
<evidence type="ECO:0000313" key="2">
    <source>
        <dbReference type="EMBL" id="OUI98337.1"/>
    </source>
</evidence>
<name>A0A1Z5YR82_9PROT</name>
<comment type="caution">
    <text evidence="2">The sequence shown here is derived from an EMBL/GenBank/DDBJ whole genome shotgun (WGS) entry which is preliminary data.</text>
</comment>
<dbReference type="EMBL" id="JOMQ01000095">
    <property type="protein sequence ID" value="OUI98337.1"/>
    <property type="molecule type" value="Genomic_DNA"/>
</dbReference>
<organism evidence="2 3">
    <name type="scientific">Acetobacter cibinongensis</name>
    <dbReference type="NCBI Taxonomy" id="146475"/>
    <lineage>
        <taxon>Bacteria</taxon>
        <taxon>Pseudomonadati</taxon>
        <taxon>Pseudomonadota</taxon>
        <taxon>Alphaproteobacteria</taxon>
        <taxon>Acetobacterales</taxon>
        <taxon>Acetobacteraceae</taxon>
        <taxon>Acetobacter</taxon>
    </lineage>
</organism>
<dbReference type="SUPFAM" id="SSF52266">
    <property type="entry name" value="SGNH hydrolase"/>
    <property type="match status" value="1"/>
</dbReference>
<dbReference type="Proteomes" id="UP000196086">
    <property type="component" value="Unassembled WGS sequence"/>
</dbReference>
<dbReference type="RefSeq" id="WP_086652302.1">
    <property type="nucleotide sequence ID" value="NZ_JOMQ01000095.1"/>
</dbReference>
<proteinExistence type="predicted"/>
<dbReference type="InterPro" id="IPR036514">
    <property type="entry name" value="SGNH_hydro_sf"/>
</dbReference>
<evidence type="ECO:0000259" key="1">
    <source>
        <dbReference type="Pfam" id="PF13472"/>
    </source>
</evidence>
<feature type="domain" description="SGNH hydrolase-type esterase" evidence="1">
    <location>
        <begin position="458"/>
        <end position="621"/>
    </location>
</feature>
<dbReference type="Pfam" id="PF13472">
    <property type="entry name" value="Lipase_GDSL_2"/>
    <property type="match status" value="1"/>
</dbReference>
<dbReference type="OrthoDB" id="9786188at2"/>